<dbReference type="HOGENOM" id="CLU_1014908_0_0_6"/>
<name>C0N616_9GAMM</name>
<keyword evidence="2" id="KW-1185">Reference proteome</keyword>
<reference evidence="1 2" key="1">
    <citation type="journal article" date="2011" name="J. Bacteriol.">
        <title>Draft genome sequence of the chemolithoheterotrophic, halophilic methylotroph Methylophaga thiooxydans DMS010.</title>
        <authorList>
            <person name="Boden R."/>
            <person name="Ferriera S."/>
            <person name="Johnson J."/>
            <person name="Kelly D.P."/>
            <person name="Murrell J.C."/>
            <person name="Schafer H."/>
        </authorList>
    </citation>
    <scope>NUCLEOTIDE SEQUENCE [LARGE SCALE GENOMIC DNA]</scope>
    <source>
        <strain evidence="1 2">DMS010</strain>
    </source>
</reference>
<accession>C0N616</accession>
<proteinExistence type="predicted"/>
<dbReference type="Proteomes" id="UP000004679">
    <property type="component" value="Unassembled WGS sequence"/>
</dbReference>
<evidence type="ECO:0000313" key="2">
    <source>
        <dbReference type="Proteomes" id="UP000004679"/>
    </source>
</evidence>
<sequence length="247" mass="28887">MTDLYKVDKYNENFDFFDDEIPENDRLYFSLGDQLNRARSILQSRSREQIEYIIESLDWMLRESSQLEFENSMRRLENEDSVFINRVKAFKLFSENYDIRNQPNLPNASWADYFATLSLVTILEAIHPENYEYSISHLDFPLEALEAVCIAEFHREIEQAESLSAKRKGKTGGKRKASKFADIINKVLTTYRDTPGLSDLSNRKAGYMLSEILKEEIESSPLDTEEPEHRIEIWLGKYKNGKLTISE</sequence>
<gene>
    <name evidence="1" type="ORF">MDMS009_1409</name>
</gene>
<protein>
    <submittedName>
        <fullName evidence="1">Uncharacterized protein</fullName>
    </submittedName>
</protein>
<dbReference type="EMBL" id="GG657897">
    <property type="protein sequence ID" value="EEF79858.1"/>
    <property type="molecule type" value="Genomic_DNA"/>
</dbReference>
<evidence type="ECO:0000313" key="1">
    <source>
        <dbReference type="EMBL" id="EEF79858.1"/>
    </source>
</evidence>
<dbReference type="RefSeq" id="WP_008290951.1">
    <property type="nucleotide sequence ID" value="NZ_GG657897.1"/>
</dbReference>
<dbReference type="AlphaFoldDB" id="C0N616"/>
<organism evidence="1 2">
    <name type="scientific">Methylophaga thiooxydans DMS010</name>
    <dbReference type="NCBI Taxonomy" id="637616"/>
    <lineage>
        <taxon>Bacteria</taxon>
        <taxon>Pseudomonadati</taxon>
        <taxon>Pseudomonadota</taxon>
        <taxon>Gammaproteobacteria</taxon>
        <taxon>Thiotrichales</taxon>
        <taxon>Piscirickettsiaceae</taxon>
        <taxon>Methylophaga</taxon>
    </lineage>
</organism>